<dbReference type="Proteomes" id="UP001275436">
    <property type="component" value="Unassembled WGS sequence"/>
</dbReference>
<dbReference type="PANTHER" id="PTHR43237:SF4">
    <property type="entry name" value="NADP-DEPENDENT MALIC ENZYME"/>
    <property type="match status" value="1"/>
</dbReference>
<dbReference type="SMART" id="SM00919">
    <property type="entry name" value="Malic_M"/>
    <property type="match status" value="1"/>
</dbReference>
<dbReference type="InterPro" id="IPR051674">
    <property type="entry name" value="Malate_Decarboxylase"/>
</dbReference>
<dbReference type="RefSeq" id="WP_069685161.1">
    <property type="nucleotide sequence ID" value="NZ_BSKO01000001.1"/>
</dbReference>
<dbReference type="InterPro" id="IPR037062">
    <property type="entry name" value="Malic_N_dom_sf"/>
</dbReference>
<evidence type="ECO:0000259" key="7">
    <source>
        <dbReference type="SMART" id="SM00919"/>
    </source>
</evidence>
<dbReference type="InterPro" id="IPR015884">
    <property type="entry name" value="Malic_enzyme_CS"/>
</dbReference>
<dbReference type="PROSITE" id="PS00331">
    <property type="entry name" value="MALIC_ENZYMES"/>
    <property type="match status" value="1"/>
</dbReference>
<accession>A0ABQ5TM75</accession>
<evidence type="ECO:0000256" key="3">
    <source>
        <dbReference type="ARBA" id="ARBA00008785"/>
    </source>
</evidence>
<evidence type="ECO:0000256" key="5">
    <source>
        <dbReference type="ARBA" id="ARBA00023002"/>
    </source>
</evidence>
<evidence type="ECO:0000313" key="10">
    <source>
        <dbReference type="Proteomes" id="UP001275436"/>
    </source>
</evidence>
<comment type="similarity">
    <text evidence="3 6">Belongs to the malic enzymes family.</text>
</comment>
<dbReference type="InterPro" id="IPR046346">
    <property type="entry name" value="Aminoacid_DH-like_N_sf"/>
</dbReference>
<evidence type="ECO:0000259" key="8">
    <source>
        <dbReference type="SMART" id="SM01274"/>
    </source>
</evidence>
<proteinExistence type="inferred from homology"/>
<dbReference type="InterPro" id="IPR001891">
    <property type="entry name" value="Malic_OxRdtase"/>
</dbReference>
<dbReference type="SMART" id="SM01274">
    <property type="entry name" value="malic"/>
    <property type="match status" value="1"/>
</dbReference>
<organism evidence="9 10">
    <name type="scientific">Oceanobacillus kimchii</name>
    <dbReference type="NCBI Taxonomy" id="746691"/>
    <lineage>
        <taxon>Bacteria</taxon>
        <taxon>Bacillati</taxon>
        <taxon>Bacillota</taxon>
        <taxon>Bacilli</taxon>
        <taxon>Bacillales</taxon>
        <taxon>Bacillaceae</taxon>
        <taxon>Oceanobacillus</taxon>
    </lineage>
</organism>
<comment type="caution">
    <text evidence="9">The sequence shown here is derived from an EMBL/GenBank/DDBJ whole genome shotgun (WGS) entry which is preliminary data.</text>
</comment>
<comment type="cofactor">
    <cofactor evidence="2">
        <name>Mg(2+)</name>
        <dbReference type="ChEBI" id="CHEBI:18420"/>
    </cofactor>
</comment>
<gene>
    <name evidence="9" type="primary">mdh_2</name>
    <name evidence="9" type="ORF">MACH08_26230</name>
</gene>
<evidence type="ECO:0000313" key="9">
    <source>
        <dbReference type="EMBL" id="GLO66839.1"/>
    </source>
</evidence>
<dbReference type="CDD" id="cd05311">
    <property type="entry name" value="NAD_bind_2_malic_enz"/>
    <property type="match status" value="1"/>
</dbReference>
<sequence>MANLRDEALHLHKVKQGKLEINTKVPVEDAKDLSLAYSPGVAEPCKEIYDRKETVYDYTMKGNMVAVVSDGSAVLGLGNIGPEAALPVMEGKAVLFKGFAGVDAFPICLDTHDVEQIVQTVKLLEPNFGGVNLEDIAAPNCFIIEDRLKSETNIPIFHDDQHGTAIVTVAGLINALKLVGKKFSEIKVVANGAGAAGIAIIRLLQSFGVRDMIMCDSKGAIYEGRPYGMNTVKDSVAKYTNANKVEGSLSDVLEGADVFIGVSVGGALTKDMVRSMNDDAIIFAMANPDPEILPEDAKEAGARVIGTGRSDFANQVNNVLAFPGIFRGALDVRATRINEEMKVAAAEGIATLISDDELHDDYVIPSPFDERVAPLVASHVAKAAMSTGVARMNVDPEEVAEKTRKLTQQKK</sequence>
<dbReference type="Pfam" id="PF00390">
    <property type="entry name" value="malic"/>
    <property type="match status" value="1"/>
</dbReference>
<protein>
    <submittedName>
        <fullName evidence="9">Malate dehydrogenase</fullName>
    </submittedName>
</protein>
<dbReference type="SUPFAM" id="SSF51735">
    <property type="entry name" value="NAD(P)-binding Rossmann-fold domains"/>
    <property type="match status" value="1"/>
</dbReference>
<dbReference type="Gene3D" id="3.40.50.720">
    <property type="entry name" value="NAD(P)-binding Rossmann-like Domain"/>
    <property type="match status" value="1"/>
</dbReference>
<evidence type="ECO:0000256" key="4">
    <source>
        <dbReference type="ARBA" id="ARBA00022723"/>
    </source>
</evidence>
<dbReference type="InterPro" id="IPR036291">
    <property type="entry name" value="NAD(P)-bd_dom_sf"/>
</dbReference>
<dbReference type="SUPFAM" id="SSF53223">
    <property type="entry name" value="Aminoacid dehydrogenase-like, N-terminal domain"/>
    <property type="match status" value="1"/>
</dbReference>
<evidence type="ECO:0000256" key="6">
    <source>
        <dbReference type="RuleBase" id="RU003427"/>
    </source>
</evidence>
<feature type="domain" description="Malic enzyme NAD-binding" evidence="7">
    <location>
        <begin position="161"/>
        <end position="385"/>
    </location>
</feature>
<name>A0ABQ5TM75_9BACI</name>
<dbReference type="InterPro" id="IPR012302">
    <property type="entry name" value="Malic_NAD-bd"/>
</dbReference>
<dbReference type="PANTHER" id="PTHR43237">
    <property type="entry name" value="NADP-DEPENDENT MALIC ENZYME"/>
    <property type="match status" value="1"/>
</dbReference>
<dbReference type="PIRSF" id="PIRSF000106">
    <property type="entry name" value="ME"/>
    <property type="match status" value="1"/>
</dbReference>
<reference evidence="9 10" key="1">
    <citation type="submission" date="2023-02" db="EMBL/GenBank/DDBJ databases">
        <title>Oceanobacillus kimchii IFOP_LL358 isolated form Alexandrium catenella lab strain.</title>
        <authorList>
            <person name="Gajardo G."/>
            <person name="Ueki S."/>
            <person name="Maruyama F."/>
        </authorList>
    </citation>
    <scope>NUCLEOTIDE SEQUENCE [LARGE SCALE GENOMIC DNA]</scope>
    <source>
        <strain evidence="9 10">IFOP_LL358</strain>
    </source>
</reference>
<dbReference type="InterPro" id="IPR045213">
    <property type="entry name" value="Malic_NAD-bd_bact_type"/>
</dbReference>
<dbReference type="EMBL" id="BSKO01000001">
    <property type="protein sequence ID" value="GLO66839.1"/>
    <property type="molecule type" value="Genomic_DNA"/>
</dbReference>
<evidence type="ECO:0000256" key="1">
    <source>
        <dbReference type="ARBA" id="ARBA00001936"/>
    </source>
</evidence>
<dbReference type="Pfam" id="PF03949">
    <property type="entry name" value="Malic_M"/>
    <property type="match status" value="1"/>
</dbReference>
<keyword evidence="5" id="KW-0560">Oxidoreductase</keyword>
<feature type="domain" description="Malic enzyme N-terminal" evidence="8">
    <location>
        <begin position="16"/>
        <end position="149"/>
    </location>
</feature>
<evidence type="ECO:0000256" key="2">
    <source>
        <dbReference type="ARBA" id="ARBA00001946"/>
    </source>
</evidence>
<keyword evidence="10" id="KW-1185">Reference proteome</keyword>
<keyword evidence="4 6" id="KW-0479">Metal-binding</keyword>
<comment type="cofactor">
    <cofactor evidence="1">
        <name>Mn(2+)</name>
        <dbReference type="ChEBI" id="CHEBI:29035"/>
    </cofactor>
</comment>
<dbReference type="Gene3D" id="3.40.50.10380">
    <property type="entry name" value="Malic enzyme, N-terminal domain"/>
    <property type="match status" value="1"/>
</dbReference>
<dbReference type="InterPro" id="IPR012301">
    <property type="entry name" value="Malic_N_dom"/>
</dbReference>
<dbReference type="PRINTS" id="PR00072">
    <property type="entry name" value="MALOXRDTASE"/>
</dbReference>